<dbReference type="Ensembl" id="ENSPRET00000026655.1">
    <property type="protein sequence ID" value="ENSPREP00000026387.1"/>
    <property type="gene ID" value="ENSPREG00000017838.1"/>
</dbReference>
<reference evidence="3" key="3">
    <citation type="submission" date="2025-09" db="UniProtKB">
        <authorList>
            <consortium name="Ensembl"/>
        </authorList>
    </citation>
    <scope>IDENTIFICATION</scope>
    <source>
        <strain evidence="3">Guanapo</strain>
    </source>
</reference>
<dbReference type="STRING" id="8081.ENSPREP00000026387"/>
<dbReference type="FunFam" id="3.30.420.10:FF:000032">
    <property type="entry name" value="Retrovirus-related Pol polyprotein from transposon 297-like Protein"/>
    <property type="match status" value="1"/>
</dbReference>
<organism evidence="3 4">
    <name type="scientific">Poecilia reticulata</name>
    <name type="common">Guppy</name>
    <name type="synonym">Acanthophacelus reticulatus</name>
    <dbReference type="NCBI Taxonomy" id="8081"/>
    <lineage>
        <taxon>Eukaryota</taxon>
        <taxon>Metazoa</taxon>
        <taxon>Chordata</taxon>
        <taxon>Craniata</taxon>
        <taxon>Vertebrata</taxon>
        <taxon>Euteleostomi</taxon>
        <taxon>Actinopterygii</taxon>
        <taxon>Neopterygii</taxon>
        <taxon>Teleostei</taxon>
        <taxon>Neoteleostei</taxon>
        <taxon>Acanthomorphata</taxon>
        <taxon>Ovalentaria</taxon>
        <taxon>Atherinomorphae</taxon>
        <taxon>Cyprinodontiformes</taxon>
        <taxon>Poeciliidae</taxon>
        <taxon>Poeciliinae</taxon>
        <taxon>Poecilia</taxon>
    </lineage>
</organism>
<reference evidence="4" key="1">
    <citation type="submission" date="2013-11" db="EMBL/GenBank/DDBJ databases">
        <title>The genomic landscape of the Guanapo guppy.</title>
        <authorList>
            <person name="Kuenstner A."/>
            <person name="Dreyer C."/>
        </authorList>
    </citation>
    <scope>NUCLEOTIDE SEQUENCE</scope>
    <source>
        <strain evidence="4">Guanapo</strain>
    </source>
</reference>
<dbReference type="AlphaFoldDB" id="A0A3P9PWV5"/>
<dbReference type="Proteomes" id="UP000242638">
    <property type="component" value="Unassembled WGS sequence"/>
</dbReference>
<accession>A0A3P9PWV5</accession>
<dbReference type="GeneTree" id="ENSGT00940000170215"/>
<sequence length="395" mass="45754">MRILQEVCDIERSHQLVICEKKKQDPIKTNMEFKWGEVFSFISEGSYPLTLNRGQRQTLRKYAVKFSIHAGDLFYGALPERRAVRSKEEAWNLFKEFHASPMGGHTGIIKTHSATCSRFYWPGMTADIEKWVSQCDRCQRVGPPLQVVRELECIKMSGVWELIGIDLTGPMPLTSCGNQYILTATDYFSKWVEAFPLKTKTAEEVCQKLCSIFYRHGCPQRILTDQGREFVNTMNSRLCDLLSIQRSITAAYHPQTNGLDEKTNDNIKRALRKLINDKQNDWDMFLEATLFSLRSKTHTITKYSPFFLMYGREARFPSEVPVDMPLSSVVLPEDYSQFVKDRDNRQQDTKIQVEENVELAKKKEKSFCESGTKKIQTFQVHRRGESSFIQHKKKG</sequence>
<dbReference type="InterPro" id="IPR050951">
    <property type="entry name" value="Retrovirus_Pol_polyprotein"/>
</dbReference>
<evidence type="ECO:0000256" key="1">
    <source>
        <dbReference type="ARBA" id="ARBA00039658"/>
    </source>
</evidence>
<evidence type="ECO:0000313" key="3">
    <source>
        <dbReference type="Ensembl" id="ENSPREP00000026387.1"/>
    </source>
</evidence>
<dbReference type="InterPro" id="IPR041588">
    <property type="entry name" value="Integrase_H2C2"/>
</dbReference>
<dbReference type="PROSITE" id="PS50994">
    <property type="entry name" value="INTEGRASE"/>
    <property type="match status" value="1"/>
</dbReference>
<dbReference type="InterPro" id="IPR036397">
    <property type="entry name" value="RNaseH_sf"/>
</dbReference>
<keyword evidence="4" id="KW-1185">Reference proteome</keyword>
<dbReference type="SUPFAM" id="SSF53098">
    <property type="entry name" value="Ribonuclease H-like"/>
    <property type="match status" value="1"/>
</dbReference>
<dbReference type="Pfam" id="PF00665">
    <property type="entry name" value="rve"/>
    <property type="match status" value="1"/>
</dbReference>
<dbReference type="PANTHER" id="PTHR37984:SF5">
    <property type="entry name" value="PROTEIN NYNRIN-LIKE"/>
    <property type="match status" value="1"/>
</dbReference>
<dbReference type="GO" id="GO:0003676">
    <property type="term" value="F:nucleic acid binding"/>
    <property type="evidence" value="ECO:0007669"/>
    <property type="project" value="InterPro"/>
</dbReference>
<dbReference type="Pfam" id="PF17921">
    <property type="entry name" value="Integrase_H2C2"/>
    <property type="match status" value="1"/>
</dbReference>
<dbReference type="PANTHER" id="PTHR37984">
    <property type="entry name" value="PROTEIN CBG26694"/>
    <property type="match status" value="1"/>
</dbReference>
<dbReference type="GO" id="GO:0015074">
    <property type="term" value="P:DNA integration"/>
    <property type="evidence" value="ECO:0007669"/>
    <property type="project" value="InterPro"/>
</dbReference>
<dbReference type="InterPro" id="IPR012337">
    <property type="entry name" value="RNaseH-like_sf"/>
</dbReference>
<dbReference type="Gene3D" id="1.10.340.70">
    <property type="match status" value="1"/>
</dbReference>
<feature type="domain" description="Integrase catalytic" evidence="2">
    <location>
        <begin position="154"/>
        <end position="313"/>
    </location>
</feature>
<evidence type="ECO:0000259" key="2">
    <source>
        <dbReference type="PROSITE" id="PS50994"/>
    </source>
</evidence>
<protein>
    <recommendedName>
        <fullName evidence="1">Gypsy retrotransposon integrase-like protein 1</fullName>
    </recommendedName>
</protein>
<name>A0A3P9PWV5_POERE</name>
<dbReference type="FunFam" id="1.10.340.70:FF:000001">
    <property type="entry name" value="Retrovirus-related Pol polyprotein from transposon gypsy-like Protein"/>
    <property type="match status" value="1"/>
</dbReference>
<dbReference type="InterPro" id="IPR001584">
    <property type="entry name" value="Integrase_cat-core"/>
</dbReference>
<dbReference type="Bgee" id="ENSPREG00000017838">
    <property type="expression patterns" value="Expressed in caudal fin and 1 other cell type or tissue"/>
</dbReference>
<proteinExistence type="predicted"/>
<evidence type="ECO:0000313" key="4">
    <source>
        <dbReference type="Proteomes" id="UP000242638"/>
    </source>
</evidence>
<dbReference type="Gene3D" id="3.30.420.10">
    <property type="entry name" value="Ribonuclease H-like superfamily/Ribonuclease H"/>
    <property type="match status" value="1"/>
</dbReference>
<dbReference type="OMA" id="YAVKFSI"/>
<reference evidence="3" key="2">
    <citation type="submission" date="2025-08" db="UniProtKB">
        <authorList>
            <consortium name="Ensembl"/>
        </authorList>
    </citation>
    <scope>IDENTIFICATION</scope>
    <source>
        <strain evidence="3">Guanapo</strain>
    </source>
</reference>